<keyword evidence="1" id="KW-1133">Transmembrane helix</keyword>
<keyword evidence="1" id="KW-0812">Transmembrane</keyword>
<dbReference type="AlphaFoldDB" id="A0A8D8AWN1"/>
<evidence type="ECO:0000256" key="1">
    <source>
        <dbReference type="SAM" id="Phobius"/>
    </source>
</evidence>
<feature type="transmembrane region" description="Helical" evidence="1">
    <location>
        <begin position="41"/>
        <end position="59"/>
    </location>
</feature>
<reference evidence="2" key="1">
    <citation type="submission" date="2021-05" db="EMBL/GenBank/DDBJ databases">
        <authorList>
            <person name="Alioto T."/>
            <person name="Alioto T."/>
            <person name="Gomez Garrido J."/>
        </authorList>
    </citation>
    <scope>NUCLEOTIDE SEQUENCE</scope>
</reference>
<organism evidence="2">
    <name type="scientific">Culex pipiens</name>
    <name type="common">House mosquito</name>
    <dbReference type="NCBI Taxonomy" id="7175"/>
    <lineage>
        <taxon>Eukaryota</taxon>
        <taxon>Metazoa</taxon>
        <taxon>Ecdysozoa</taxon>
        <taxon>Arthropoda</taxon>
        <taxon>Hexapoda</taxon>
        <taxon>Insecta</taxon>
        <taxon>Pterygota</taxon>
        <taxon>Neoptera</taxon>
        <taxon>Endopterygota</taxon>
        <taxon>Diptera</taxon>
        <taxon>Nematocera</taxon>
        <taxon>Culicoidea</taxon>
        <taxon>Culicidae</taxon>
        <taxon>Culicinae</taxon>
        <taxon>Culicini</taxon>
        <taxon>Culex</taxon>
        <taxon>Culex</taxon>
    </lineage>
</organism>
<evidence type="ECO:0000313" key="2">
    <source>
        <dbReference type="EMBL" id="CAG6463083.1"/>
    </source>
</evidence>
<dbReference type="EMBL" id="HBUE01047169">
    <property type="protein sequence ID" value="CAG6463083.1"/>
    <property type="molecule type" value="Transcribed_RNA"/>
</dbReference>
<protein>
    <submittedName>
        <fullName evidence="2">(northern house mosquito) hypothetical protein</fullName>
    </submittedName>
</protein>
<accession>A0A8D8AWN1</accession>
<name>A0A8D8AWN1_CULPI</name>
<proteinExistence type="predicted"/>
<sequence length="149" mass="16704">MSLSIPRAADNMISTIVTQYIATKFIKEALLKITLPVQFRMSYVTITILLTVAAIAPVSSVQTMLDSFSYCNSSGIVECTARVRKVNRTTAALYGKFLLNTELDSSHNVRINVIPAIKKIHFQKISKTFRQQWRCTTARWVTASSIATR</sequence>
<keyword evidence="1" id="KW-0472">Membrane</keyword>